<name>K0SQV9_THAOC</name>
<feature type="compositionally biased region" description="Basic and acidic residues" evidence="1">
    <location>
        <begin position="44"/>
        <end position="53"/>
    </location>
</feature>
<dbReference type="AlphaFoldDB" id="K0SQV9"/>
<keyword evidence="3" id="KW-1185">Reference proteome</keyword>
<sequence>GTRWNARRRLRIILSPDGGRWMLDAGRWALDPVAATGVTRTMARRRDLSDSSRGRGSVDGVDGGPFISQKEAPGGAQRRTILAGETTRGRMVIASRRMTEGGLYLGL</sequence>
<dbReference type="Proteomes" id="UP000266841">
    <property type="component" value="Unassembled WGS sequence"/>
</dbReference>
<comment type="caution">
    <text evidence="2">The sequence shown here is derived from an EMBL/GenBank/DDBJ whole genome shotgun (WGS) entry which is preliminary data.</text>
</comment>
<proteinExistence type="predicted"/>
<organism evidence="2 3">
    <name type="scientific">Thalassiosira oceanica</name>
    <name type="common">Marine diatom</name>
    <dbReference type="NCBI Taxonomy" id="159749"/>
    <lineage>
        <taxon>Eukaryota</taxon>
        <taxon>Sar</taxon>
        <taxon>Stramenopiles</taxon>
        <taxon>Ochrophyta</taxon>
        <taxon>Bacillariophyta</taxon>
        <taxon>Coscinodiscophyceae</taxon>
        <taxon>Thalassiosirophycidae</taxon>
        <taxon>Thalassiosirales</taxon>
        <taxon>Thalassiosiraceae</taxon>
        <taxon>Thalassiosira</taxon>
    </lineage>
</organism>
<evidence type="ECO:0000313" key="3">
    <source>
        <dbReference type="Proteomes" id="UP000266841"/>
    </source>
</evidence>
<gene>
    <name evidence="2" type="ORF">THAOC_11177</name>
</gene>
<protein>
    <submittedName>
        <fullName evidence="2">Uncharacterized protein</fullName>
    </submittedName>
</protein>
<reference evidence="2 3" key="1">
    <citation type="journal article" date="2012" name="Genome Biol.">
        <title>Genome and low-iron response of an oceanic diatom adapted to chronic iron limitation.</title>
        <authorList>
            <person name="Lommer M."/>
            <person name="Specht M."/>
            <person name="Roy A.S."/>
            <person name="Kraemer L."/>
            <person name="Andreson R."/>
            <person name="Gutowska M.A."/>
            <person name="Wolf J."/>
            <person name="Bergner S.V."/>
            <person name="Schilhabel M.B."/>
            <person name="Klostermeier U.C."/>
            <person name="Beiko R.G."/>
            <person name="Rosenstiel P."/>
            <person name="Hippler M."/>
            <person name="Laroche J."/>
        </authorList>
    </citation>
    <scope>NUCLEOTIDE SEQUENCE [LARGE SCALE GENOMIC DNA]</scope>
    <source>
        <strain evidence="2 3">CCMP1005</strain>
    </source>
</reference>
<feature type="non-terminal residue" evidence="2">
    <location>
        <position position="1"/>
    </location>
</feature>
<evidence type="ECO:0000256" key="1">
    <source>
        <dbReference type="SAM" id="MobiDB-lite"/>
    </source>
</evidence>
<feature type="region of interest" description="Disordered" evidence="1">
    <location>
        <begin position="43"/>
        <end position="79"/>
    </location>
</feature>
<dbReference type="EMBL" id="AGNL01012682">
    <property type="protein sequence ID" value="EJK67750.1"/>
    <property type="molecule type" value="Genomic_DNA"/>
</dbReference>
<accession>K0SQV9</accession>
<evidence type="ECO:0000313" key="2">
    <source>
        <dbReference type="EMBL" id="EJK67750.1"/>
    </source>
</evidence>